<dbReference type="GO" id="GO:0046872">
    <property type="term" value="F:metal ion binding"/>
    <property type="evidence" value="ECO:0007669"/>
    <property type="project" value="UniProtKB-KW"/>
</dbReference>
<evidence type="ECO:0000259" key="5">
    <source>
        <dbReference type="PROSITE" id="PS51462"/>
    </source>
</evidence>
<dbReference type="InterPro" id="IPR000086">
    <property type="entry name" value="NUDIX_hydrolase_dom"/>
</dbReference>
<dbReference type="RefSeq" id="WP_136962254.1">
    <property type="nucleotide sequence ID" value="NZ_CP039690.1"/>
</dbReference>
<evidence type="ECO:0000256" key="2">
    <source>
        <dbReference type="ARBA" id="ARBA00022723"/>
    </source>
</evidence>
<gene>
    <name evidence="6" type="ORF">E8M01_22765</name>
</gene>
<dbReference type="PANTHER" id="PTHR12629">
    <property type="entry name" value="DIPHOSPHOINOSITOL POLYPHOSPHATE PHOSPHOHYDROLASE"/>
    <property type="match status" value="1"/>
</dbReference>
<keyword evidence="3 6" id="KW-0378">Hydrolase</keyword>
<sequence length="152" mass="17215">MSEPPQADKGHVPDKPRIRRQYGVLPFRLAPDLEILLLTSRETKRWVVPKGWPMKGRKPRQSAAREALEEAGIVGKAGNKALGSYSYMKLLKNGQLVPCKVKVFALQVRRQLETWREQEQRETRWFAPEEAAEAVQEPELAAIIRAFAAAKG</sequence>
<evidence type="ECO:0000313" key="7">
    <source>
        <dbReference type="Proteomes" id="UP000298781"/>
    </source>
</evidence>
<protein>
    <submittedName>
        <fullName evidence="6">NUDIX hydrolase</fullName>
    </submittedName>
</protein>
<dbReference type="GO" id="GO:0005737">
    <property type="term" value="C:cytoplasm"/>
    <property type="evidence" value="ECO:0007669"/>
    <property type="project" value="TreeGrafter"/>
</dbReference>
<dbReference type="Gene3D" id="3.90.79.10">
    <property type="entry name" value="Nucleoside Triphosphate Pyrophosphohydrolase"/>
    <property type="match status" value="1"/>
</dbReference>
<dbReference type="Proteomes" id="UP000298781">
    <property type="component" value="Chromosome"/>
</dbReference>
<dbReference type="OrthoDB" id="7066910at2"/>
<name>A0A4D7B708_9HYPH</name>
<evidence type="ECO:0000256" key="4">
    <source>
        <dbReference type="ARBA" id="ARBA00022842"/>
    </source>
</evidence>
<keyword evidence="4" id="KW-0460">Magnesium</keyword>
<dbReference type="CDD" id="cd04666">
    <property type="entry name" value="NUDIX_DIPP2_like_Nudt4"/>
    <property type="match status" value="1"/>
</dbReference>
<keyword evidence="2" id="KW-0479">Metal-binding</keyword>
<proteinExistence type="predicted"/>
<evidence type="ECO:0000313" key="6">
    <source>
        <dbReference type="EMBL" id="QCI66815.1"/>
    </source>
</evidence>
<evidence type="ECO:0000256" key="1">
    <source>
        <dbReference type="ARBA" id="ARBA00001946"/>
    </source>
</evidence>
<dbReference type="EMBL" id="CP039690">
    <property type="protein sequence ID" value="QCI66815.1"/>
    <property type="molecule type" value="Genomic_DNA"/>
</dbReference>
<dbReference type="InterPro" id="IPR047198">
    <property type="entry name" value="DDP-like_NUDIX"/>
</dbReference>
<dbReference type="PROSITE" id="PS51462">
    <property type="entry name" value="NUDIX"/>
    <property type="match status" value="1"/>
</dbReference>
<dbReference type="SUPFAM" id="SSF55811">
    <property type="entry name" value="Nudix"/>
    <property type="match status" value="1"/>
</dbReference>
<dbReference type="KEGG" id="pstg:E8M01_22765"/>
<dbReference type="Pfam" id="PF00293">
    <property type="entry name" value="NUDIX"/>
    <property type="match status" value="1"/>
</dbReference>
<dbReference type="GO" id="GO:0016462">
    <property type="term" value="F:pyrophosphatase activity"/>
    <property type="evidence" value="ECO:0007669"/>
    <property type="project" value="InterPro"/>
</dbReference>
<reference evidence="6 7" key="1">
    <citation type="submission" date="2019-04" db="EMBL/GenBank/DDBJ databases">
        <title>Phreatobacter aquaticus sp. nov.</title>
        <authorList>
            <person name="Choi A."/>
        </authorList>
    </citation>
    <scope>NUCLEOTIDE SEQUENCE [LARGE SCALE GENOMIC DNA]</scope>
    <source>
        <strain evidence="6 7">KCTC 52518</strain>
    </source>
</reference>
<accession>A0A4D7B708</accession>
<dbReference type="InterPro" id="IPR015797">
    <property type="entry name" value="NUDIX_hydrolase-like_dom_sf"/>
</dbReference>
<dbReference type="PANTHER" id="PTHR12629:SF0">
    <property type="entry name" value="DIPHOSPHOINOSITOL-POLYPHOSPHATE DIPHOSPHATASE"/>
    <property type="match status" value="1"/>
</dbReference>
<dbReference type="AlphaFoldDB" id="A0A4D7B708"/>
<feature type="domain" description="Nudix hydrolase" evidence="5">
    <location>
        <begin position="17"/>
        <end position="148"/>
    </location>
</feature>
<keyword evidence="7" id="KW-1185">Reference proteome</keyword>
<organism evidence="6 7">
    <name type="scientific">Phreatobacter stygius</name>
    <dbReference type="NCBI Taxonomy" id="1940610"/>
    <lineage>
        <taxon>Bacteria</taxon>
        <taxon>Pseudomonadati</taxon>
        <taxon>Pseudomonadota</taxon>
        <taxon>Alphaproteobacteria</taxon>
        <taxon>Hyphomicrobiales</taxon>
        <taxon>Phreatobacteraceae</taxon>
        <taxon>Phreatobacter</taxon>
    </lineage>
</organism>
<evidence type="ECO:0000256" key="3">
    <source>
        <dbReference type="ARBA" id="ARBA00022801"/>
    </source>
</evidence>
<comment type="cofactor">
    <cofactor evidence="1">
        <name>Mg(2+)</name>
        <dbReference type="ChEBI" id="CHEBI:18420"/>
    </cofactor>
</comment>